<feature type="domain" description="Carbohydrate-binding module family 96" evidence="4">
    <location>
        <begin position="38"/>
        <end position="186"/>
    </location>
</feature>
<dbReference type="Pfam" id="PF24517">
    <property type="entry name" value="CBM96"/>
    <property type="match status" value="1"/>
</dbReference>
<evidence type="ECO:0000313" key="6">
    <source>
        <dbReference type="Proteomes" id="UP000005877"/>
    </source>
</evidence>
<keyword evidence="5" id="KW-0449">Lipoprotein</keyword>
<dbReference type="PATRIC" id="fig|1110509.7.peg.1714"/>
<accession>G7WP60</accession>
<evidence type="ECO:0000313" key="5">
    <source>
        <dbReference type="EMBL" id="AET64901.1"/>
    </source>
</evidence>
<reference evidence="5 6" key="1">
    <citation type="journal article" date="2012" name="PLoS ONE">
        <title>The genome characteristics and predicted function of methyl-group oxidation pathway in the obligate aceticlastic methanogens, Methanosaeta spp.</title>
        <authorList>
            <person name="Zhu J."/>
            <person name="Zheng H."/>
            <person name="Ai G."/>
            <person name="Zhang G."/>
            <person name="Liu D."/>
            <person name="Liu X."/>
            <person name="Dong X."/>
        </authorList>
    </citation>
    <scope>NUCLEOTIDE SEQUENCE [LARGE SCALE GENOMIC DNA]</scope>
    <source>
        <strain evidence="5 6">6Ac</strain>
    </source>
</reference>
<gene>
    <name evidence="5" type="ordered locus">Mhar_1540</name>
</gene>
<dbReference type="KEGG" id="mhi:Mhar_1540"/>
<proteinExistence type="predicted"/>
<dbReference type="NCBIfam" id="NF033679">
    <property type="entry name" value="DNRLRE_dom"/>
    <property type="match status" value="1"/>
</dbReference>
<evidence type="ECO:0000256" key="2">
    <source>
        <dbReference type="ARBA" id="ARBA00022525"/>
    </source>
</evidence>
<protein>
    <submittedName>
        <fullName evidence="5">Lipoprotein, putative</fullName>
    </submittedName>
</protein>
<sequence>MGKMKKKSFGFGGLLAAALIVMLAGVAAAGTISPALVLDTYMDAEEEDEAFADGDTLWATSQDGDPVRIAFLVFKEMVMLADQIESGELRVRVNEVEAPGEVTLYFYDMAVLDSETWADLPSYDEEPLATIKIEKEGWASWDATSLVKKAAEECSEGCPFTAVLVAEGDASIGFASMEGSEDDKAVLEYIA</sequence>
<evidence type="ECO:0000256" key="3">
    <source>
        <dbReference type="ARBA" id="ARBA00022729"/>
    </source>
</evidence>
<name>G7WP60_METH6</name>
<dbReference type="EMBL" id="CP003117">
    <property type="protein sequence ID" value="AET64901.1"/>
    <property type="molecule type" value="Genomic_DNA"/>
</dbReference>
<evidence type="ECO:0000256" key="1">
    <source>
        <dbReference type="ARBA" id="ARBA00004613"/>
    </source>
</evidence>
<dbReference type="STRING" id="1110509.Mhar_1540"/>
<dbReference type="Proteomes" id="UP000005877">
    <property type="component" value="Chromosome"/>
</dbReference>
<keyword evidence="2" id="KW-0964">Secreted</keyword>
<keyword evidence="3" id="KW-0732">Signal</keyword>
<comment type="subcellular location">
    <subcellularLocation>
        <location evidence="1">Secreted</location>
    </subcellularLocation>
</comment>
<evidence type="ECO:0000259" key="4">
    <source>
        <dbReference type="Pfam" id="PF24517"/>
    </source>
</evidence>
<dbReference type="GO" id="GO:0005576">
    <property type="term" value="C:extracellular region"/>
    <property type="evidence" value="ECO:0007669"/>
    <property type="project" value="UniProtKB-SubCell"/>
</dbReference>
<dbReference type="HOGENOM" id="CLU_1418691_0_0_2"/>
<keyword evidence="6" id="KW-1185">Reference proteome</keyword>
<dbReference type="AlphaFoldDB" id="G7WP60"/>
<dbReference type="InterPro" id="IPR055372">
    <property type="entry name" value="CBM96"/>
</dbReference>
<organism evidence="5 6">
    <name type="scientific">Methanothrix harundinacea (strain 6Ac)</name>
    <name type="common">Methanosaeta harundinacea</name>
    <dbReference type="NCBI Taxonomy" id="1110509"/>
    <lineage>
        <taxon>Archaea</taxon>
        <taxon>Methanobacteriati</taxon>
        <taxon>Methanobacteriota</taxon>
        <taxon>Stenosarchaea group</taxon>
        <taxon>Methanomicrobia</taxon>
        <taxon>Methanotrichales</taxon>
        <taxon>Methanotrichaceae</taxon>
        <taxon>Methanothrix</taxon>
    </lineage>
</organism>